<dbReference type="Proteomes" id="UP000011566">
    <property type="component" value="Unassembled WGS sequence"/>
</dbReference>
<accession>M0LYU0</accession>
<feature type="transmembrane region" description="Helical" evidence="1">
    <location>
        <begin position="12"/>
        <end position="31"/>
    </location>
</feature>
<dbReference type="RefSeq" id="WP_007693205.1">
    <property type="nucleotide sequence ID" value="NZ_AJRK01000426.1"/>
</dbReference>
<dbReference type="OrthoDB" id="214340at2157"/>
<comment type="caution">
    <text evidence="2">The sequence shown here is derived from an EMBL/GenBank/DDBJ whole genome shotgun (WGS) entry which is preliminary data.</text>
</comment>
<reference evidence="2 3" key="1">
    <citation type="journal article" date="2014" name="PLoS Genet.">
        <title>Phylogenetically driven sequencing of extremely halophilic archaea reveals strategies for static and dynamic osmo-response.</title>
        <authorList>
            <person name="Becker E.A."/>
            <person name="Seitzer P.M."/>
            <person name="Tritt A."/>
            <person name="Larsen D."/>
            <person name="Krusor M."/>
            <person name="Yao A.I."/>
            <person name="Wu D."/>
            <person name="Madern D."/>
            <person name="Eisen J.A."/>
            <person name="Darling A.E."/>
            <person name="Facciotti M.T."/>
        </authorList>
    </citation>
    <scope>NUCLEOTIDE SEQUENCE [LARGE SCALE GENOMIC DNA]</scope>
    <source>
        <strain evidence="2 3">100A6</strain>
    </source>
</reference>
<feature type="transmembrane region" description="Helical" evidence="1">
    <location>
        <begin position="212"/>
        <end position="233"/>
    </location>
</feature>
<feature type="transmembrane region" description="Helical" evidence="1">
    <location>
        <begin position="300"/>
        <end position="322"/>
    </location>
</feature>
<name>M0LYU0_9EURY</name>
<dbReference type="EMBL" id="AOMB01000030">
    <property type="protein sequence ID" value="EMA38343.1"/>
    <property type="molecule type" value="Genomic_DNA"/>
</dbReference>
<keyword evidence="1" id="KW-0812">Transmembrane</keyword>
<keyword evidence="1" id="KW-0472">Membrane</keyword>
<feature type="transmembrane region" description="Helical" evidence="1">
    <location>
        <begin position="374"/>
        <end position="402"/>
    </location>
</feature>
<feature type="transmembrane region" description="Helical" evidence="1">
    <location>
        <begin position="76"/>
        <end position="96"/>
    </location>
</feature>
<evidence type="ECO:0000313" key="2">
    <source>
        <dbReference type="EMBL" id="EMA38343.1"/>
    </source>
</evidence>
<dbReference type="PATRIC" id="fig|1132509.6.peg.2099"/>
<sequence length="428" mass="44731">MNGGFEPSAGLGLLARGGLRAAILVGALQFVPLASAHGGTVRIVQWASLLPLVIGLVVVAASIYLGRTLDSGTAHYAVYGVFCGLVLVAAGGVGLVQLSQIQSFSVSQSPIPEAAFYPATLLVGALVLTGSFVVVRLRWPSRPRYAILGVVLGLWISYSAAMDALGVYGPTNPMGYLLELALPVTVGYILWRDCRHLLADLRRDRLARRFGAGIALLAAVFFLFSSGMLSFAIDDGVGLSWTRIDLELFPILAPLATWPALELFVPRLPFVTPVLEAVLPPDLFATPPYVPFRAALSPGVVLFVGLLGGLVGLNGAAIAHFWKGDGADAGGNDTTTNAITGALALTAPNACCCCGPVLAEFAVVLLGPSTAMPLYWLFIDLASPVGMVFFGVTVLALTGNLVRADRMSQEPRSCIVRVDAPSAKASGD</sequence>
<feature type="transmembrane region" description="Helical" evidence="1">
    <location>
        <begin position="174"/>
        <end position="191"/>
    </location>
</feature>
<gene>
    <name evidence="2" type="ORF">C447_09302</name>
</gene>
<protein>
    <submittedName>
        <fullName evidence="2">Uncharacterized protein</fullName>
    </submittedName>
</protein>
<keyword evidence="3" id="KW-1185">Reference proteome</keyword>
<dbReference type="AlphaFoldDB" id="M0LYU0"/>
<organism evidence="2 3">
    <name type="scientific">Halococcus hamelinensis 100A6</name>
    <dbReference type="NCBI Taxonomy" id="1132509"/>
    <lineage>
        <taxon>Archaea</taxon>
        <taxon>Methanobacteriati</taxon>
        <taxon>Methanobacteriota</taxon>
        <taxon>Stenosarchaea group</taxon>
        <taxon>Halobacteria</taxon>
        <taxon>Halobacteriales</taxon>
        <taxon>Halococcaceae</taxon>
        <taxon>Halococcus</taxon>
    </lineage>
</organism>
<keyword evidence="1" id="KW-1133">Transmembrane helix</keyword>
<proteinExistence type="predicted"/>
<evidence type="ECO:0000313" key="3">
    <source>
        <dbReference type="Proteomes" id="UP000011566"/>
    </source>
</evidence>
<evidence type="ECO:0000256" key="1">
    <source>
        <dbReference type="SAM" id="Phobius"/>
    </source>
</evidence>
<feature type="transmembrane region" description="Helical" evidence="1">
    <location>
        <begin position="147"/>
        <end position="168"/>
    </location>
</feature>
<feature type="transmembrane region" description="Helical" evidence="1">
    <location>
        <begin position="116"/>
        <end position="135"/>
    </location>
</feature>
<feature type="transmembrane region" description="Helical" evidence="1">
    <location>
        <begin position="43"/>
        <end position="64"/>
    </location>
</feature>
<dbReference type="eggNOG" id="arCOG09065">
    <property type="taxonomic scope" value="Archaea"/>
</dbReference>